<keyword evidence="8" id="KW-0804">Transcription</keyword>
<protein>
    <recommendedName>
        <fullName evidence="11">C2H2-type domain-containing protein</fullName>
    </recommendedName>
</protein>
<dbReference type="GO" id="GO:0008270">
    <property type="term" value="F:zinc ion binding"/>
    <property type="evidence" value="ECO:0007669"/>
    <property type="project" value="UniProtKB-KW"/>
</dbReference>
<dbReference type="SMART" id="SM00355">
    <property type="entry name" value="ZnF_C2H2"/>
    <property type="match status" value="6"/>
</dbReference>
<evidence type="ECO:0000256" key="2">
    <source>
        <dbReference type="ARBA" id="ARBA00006991"/>
    </source>
</evidence>
<keyword evidence="3" id="KW-0479">Metal-binding</keyword>
<evidence type="ECO:0000256" key="7">
    <source>
        <dbReference type="ARBA" id="ARBA00023125"/>
    </source>
</evidence>
<evidence type="ECO:0000256" key="5">
    <source>
        <dbReference type="ARBA" id="ARBA00022771"/>
    </source>
</evidence>
<evidence type="ECO:0000256" key="10">
    <source>
        <dbReference type="PROSITE-ProRule" id="PRU00042"/>
    </source>
</evidence>
<sequence length="926" mass="103499">MEFHETGILEDGDLGGDKIELDTGTDEISQLLQSLQPHHHLTGPDSVNRSESVPPGLDFDLCQTDIVGGSDFVLDHSSVFDISESVIEDKNASDFYHDLLSAEKNVQVGQIAANITKASVLSTLNTQPTSIVNDRSCNLQIIPVDHLQIVSTISTSQGIQVIVAPRTSTVGELTQPAFLIGSLVSVPMKKSYTQDSGITDSEFCSINDKNLSSTGPCGMIYNVAHDQLVERNNQQISQPQAIKHATSYESIMHTMSEEYNQLSSNPIQPGESHIFVKKLETDNVTVCMNSRKKHLDQEDITFQTIKHSAVQPKGLFTSNPVSETAVHHLDHQLSTCKTYNRKEVPTFAMNTSKSCTVFTERSVQMPETLFFKDKRSNITNYMRENSNSSADISKVTSVDEATQCLSPIEFSSTIHFKDQEPFLGPNRKAENIHKKLNIPVSLMGSNGSSDGEINRKFKSSISLVGSKESSDGEINKKFKSSVSLMGSKGIAEREITKTLKSSVSLVGTKGNTDGQKLVTSRMTVSQVLELTRKKMQEQDEYRKDKLPVHPPISFKVKSRDGKIKTIHINPVEVKGFMARKNKIYTEKTGPAVIEEGHLQISKPTDDVDEAVNYTCDICNISFSAAVDLAQHNQTHENKSVCLMDVPKNGLCRLSQKCGANHTQANKEELLICTRSQGGKRFRCDLCTASFSRLGNFTRHRMIHNIRDEYRFKCPECGRKFLQKCDMSRHQLIHSKQEPYKCPECGKGYIRRSDLEVHCRFHKQERVFKCPHCVKSFYQSGDVSRHIRLIHKRTSQLTCGHCSRNYANESTLIRHVQSKHQDIIMGCLSMENSVRANHCDEATAMVTNDDLHSNQMNDSSWLTSDLQPSESTDHIPVIKPNNTELTQYGEAVSQSTVTSESVDDDFYVFHSASQVTFDIEDPSIENL</sequence>
<dbReference type="AlphaFoldDB" id="A0ABD3VNV0"/>
<dbReference type="GO" id="GO:0003677">
    <property type="term" value="F:DNA binding"/>
    <property type="evidence" value="ECO:0007669"/>
    <property type="project" value="UniProtKB-KW"/>
</dbReference>
<dbReference type="FunFam" id="3.30.160.60:FF:000188">
    <property type="entry name" value="Zinc finger protein 787"/>
    <property type="match status" value="1"/>
</dbReference>
<dbReference type="SUPFAM" id="SSF57667">
    <property type="entry name" value="beta-beta-alpha zinc fingers"/>
    <property type="match status" value="3"/>
</dbReference>
<evidence type="ECO:0000313" key="13">
    <source>
        <dbReference type="Proteomes" id="UP001634394"/>
    </source>
</evidence>
<keyword evidence="7" id="KW-0238">DNA-binding</keyword>
<feature type="domain" description="C2H2-type" evidence="11">
    <location>
        <begin position="613"/>
        <end position="640"/>
    </location>
</feature>
<feature type="domain" description="C2H2-type" evidence="11">
    <location>
        <begin position="739"/>
        <end position="766"/>
    </location>
</feature>
<feature type="domain" description="C2H2-type" evidence="11">
    <location>
        <begin position="711"/>
        <end position="738"/>
    </location>
</feature>
<dbReference type="InterPro" id="IPR036236">
    <property type="entry name" value="Znf_C2H2_sf"/>
</dbReference>
<dbReference type="EMBL" id="JBJQND010000010">
    <property type="protein sequence ID" value="KAL3863041.1"/>
    <property type="molecule type" value="Genomic_DNA"/>
</dbReference>
<proteinExistence type="inferred from homology"/>
<reference evidence="12 13" key="1">
    <citation type="submission" date="2024-11" db="EMBL/GenBank/DDBJ databases">
        <title>Chromosome-level genome assembly of the freshwater bivalve Anodonta woodiana.</title>
        <authorList>
            <person name="Chen X."/>
        </authorList>
    </citation>
    <scope>NUCLEOTIDE SEQUENCE [LARGE SCALE GENOMIC DNA]</scope>
    <source>
        <strain evidence="12">MN2024</strain>
        <tissue evidence="12">Gills</tissue>
    </source>
</reference>
<dbReference type="InterPro" id="IPR050826">
    <property type="entry name" value="Krueppel_C2H2_ZnFinger"/>
</dbReference>
<feature type="domain" description="C2H2-type" evidence="11">
    <location>
        <begin position="767"/>
        <end position="795"/>
    </location>
</feature>
<feature type="domain" description="C2H2-type" evidence="11">
    <location>
        <begin position="796"/>
        <end position="819"/>
    </location>
</feature>
<gene>
    <name evidence="12" type="ORF">ACJMK2_004823</name>
</gene>
<evidence type="ECO:0000256" key="9">
    <source>
        <dbReference type="ARBA" id="ARBA00023242"/>
    </source>
</evidence>
<dbReference type="InterPro" id="IPR013087">
    <property type="entry name" value="Znf_C2H2_type"/>
</dbReference>
<evidence type="ECO:0000256" key="1">
    <source>
        <dbReference type="ARBA" id="ARBA00004123"/>
    </source>
</evidence>
<keyword evidence="5 10" id="KW-0863">Zinc-finger</keyword>
<dbReference type="Proteomes" id="UP001634394">
    <property type="component" value="Unassembled WGS sequence"/>
</dbReference>
<name>A0ABD3VNV0_SINWO</name>
<dbReference type="FunFam" id="3.30.160.60:FF:000446">
    <property type="entry name" value="Zinc finger protein"/>
    <property type="match status" value="1"/>
</dbReference>
<keyword evidence="9" id="KW-0539">Nucleus</keyword>
<dbReference type="Pfam" id="PF00096">
    <property type="entry name" value="zf-C2H2"/>
    <property type="match status" value="3"/>
</dbReference>
<comment type="caution">
    <text evidence="12">The sequence shown here is derived from an EMBL/GenBank/DDBJ whole genome shotgun (WGS) entry which is preliminary data.</text>
</comment>
<keyword evidence="13" id="KW-1185">Reference proteome</keyword>
<dbReference type="GO" id="GO:0005634">
    <property type="term" value="C:nucleus"/>
    <property type="evidence" value="ECO:0007669"/>
    <property type="project" value="UniProtKB-SubCell"/>
</dbReference>
<evidence type="ECO:0000256" key="3">
    <source>
        <dbReference type="ARBA" id="ARBA00022723"/>
    </source>
</evidence>
<dbReference type="PROSITE" id="PS00028">
    <property type="entry name" value="ZINC_FINGER_C2H2_1"/>
    <property type="match status" value="6"/>
</dbReference>
<keyword evidence="4" id="KW-0677">Repeat</keyword>
<comment type="subcellular location">
    <subcellularLocation>
        <location evidence="1">Nucleus</location>
    </subcellularLocation>
</comment>
<accession>A0ABD3VNV0</accession>
<dbReference type="Gene3D" id="3.30.160.60">
    <property type="entry name" value="Classic Zinc Finger"/>
    <property type="match status" value="4"/>
</dbReference>
<evidence type="ECO:0000259" key="11">
    <source>
        <dbReference type="PROSITE" id="PS50157"/>
    </source>
</evidence>
<evidence type="ECO:0000313" key="12">
    <source>
        <dbReference type="EMBL" id="KAL3863041.1"/>
    </source>
</evidence>
<dbReference type="PANTHER" id="PTHR24377">
    <property type="entry name" value="IP01015P-RELATED"/>
    <property type="match status" value="1"/>
</dbReference>
<comment type="similarity">
    <text evidence="2">Belongs to the krueppel C2H2-type zinc-finger protein family.</text>
</comment>
<evidence type="ECO:0000256" key="8">
    <source>
        <dbReference type="ARBA" id="ARBA00023163"/>
    </source>
</evidence>
<dbReference type="PROSITE" id="PS50157">
    <property type="entry name" value="ZINC_FINGER_C2H2_2"/>
    <property type="match status" value="6"/>
</dbReference>
<feature type="domain" description="C2H2-type" evidence="11">
    <location>
        <begin position="681"/>
        <end position="708"/>
    </location>
</feature>
<evidence type="ECO:0000256" key="4">
    <source>
        <dbReference type="ARBA" id="ARBA00022737"/>
    </source>
</evidence>
<evidence type="ECO:0000256" key="6">
    <source>
        <dbReference type="ARBA" id="ARBA00022833"/>
    </source>
</evidence>
<keyword evidence="6" id="KW-0862">Zinc</keyword>
<organism evidence="12 13">
    <name type="scientific">Sinanodonta woodiana</name>
    <name type="common">Chinese pond mussel</name>
    <name type="synonym">Anodonta woodiana</name>
    <dbReference type="NCBI Taxonomy" id="1069815"/>
    <lineage>
        <taxon>Eukaryota</taxon>
        <taxon>Metazoa</taxon>
        <taxon>Spiralia</taxon>
        <taxon>Lophotrochozoa</taxon>
        <taxon>Mollusca</taxon>
        <taxon>Bivalvia</taxon>
        <taxon>Autobranchia</taxon>
        <taxon>Heteroconchia</taxon>
        <taxon>Palaeoheterodonta</taxon>
        <taxon>Unionida</taxon>
        <taxon>Unionoidea</taxon>
        <taxon>Unionidae</taxon>
        <taxon>Unioninae</taxon>
        <taxon>Sinanodonta</taxon>
    </lineage>
</organism>